<proteinExistence type="predicted"/>
<name>A0A7X3LVA1_9HYPH</name>
<accession>A0A7X3LVA1</accession>
<evidence type="ECO:0000256" key="1">
    <source>
        <dbReference type="SAM" id="SignalP"/>
    </source>
</evidence>
<dbReference type="RefSeq" id="WP_160776005.1">
    <property type="nucleotide sequence ID" value="NZ_WUMV01000006.1"/>
</dbReference>
<dbReference type="PROSITE" id="PS51257">
    <property type="entry name" value="PROKAR_LIPOPROTEIN"/>
    <property type="match status" value="1"/>
</dbReference>
<gene>
    <name evidence="2" type="ORF">GR183_12610</name>
</gene>
<evidence type="ECO:0000313" key="3">
    <source>
        <dbReference type="Proteomes" id="UP000433101"/>
    </source>
</evidence>
<keyword evidence="1" id="KW-0732">Signal</keyword>
<feature type="chain" id="PRO_5030712324" evidence="1">
    <location>
        <begin position="24"/>
        <end position="123"/>
    </location>
</feature>
<organism evidence="2 3">
    <name type="scientific">Stappia sediminis</name>
    <dbReference type="NCBI Taxonomy" id="2692190"/>
    <lineage>
        <taxon>Bacteria</taxon>
        <taxon>Pseudomonadati</taxon>
        <taxon>Pseudomonadota</taxon>
        <taxon>Alphaproteobacteria</taxon>
        <taxon>Hyphomicrobiales</taxon>
        <taxon>Stappiaceae</taxon>
        <taxon>Stappia</taxon>
    </lineage>
</organism>
<dbReference type="AlphaFoldDB" id="A0A7X3LVA1"/>
<dbReference type="Proteomes" id="UP000433101">
    <property type="component" value="Unassembled WGS sequence"/>
</dbReference>
<reference evidence="2 3" key="1">
    <citation type="submission" date="2019-12" db="EMBL/GenBank/DDBJ databases">
        <authorList>
            <person name="Li M."/>
        </authorList>
    </citation>
    <scope>NUCLEOTIDE SEQUENCE [LARGE SCALE GENOMIC DNA]</scope>
    <source>
        <strain evidence="2 3">GBMRC 2046</strain>
    </source>
</reference>
<protein>
    <submittedName>
        <fullName evidence="2">Uncharacterized protein</fullName>
    </submittedName>
</protein>
<feature type="signal peptide" evidence="1">
    <location>
        <begin position="1"/>
        <end position="23"/>
    </location>
</feature>
<dbReference type="EMBL" id="WUMV01000006">
    <property type="protein sequence ID" value="MXN65749.1"/>
    <property type="molecule type" value="Genomic_DNA"/>
</dbReference>
<evidence type="ECO:0000313" key="2">
    <source>
        <dbReference type="EMBL" id="MXN65749.1"/>
    </source>
</evidence>
<keyword evidence="3" id="KW-1185">Reference proteome</keyword>
<sequence length="123" mass="13108">MFRVIAAASALSLALATAGCNSANPPTTVGGVLDYILFAPTYDANYVPQTYGTPYDCKTAAATYGGANVWRGNIGGKKFDFDKSRSVGREGCFQTRAECEAFLTLMEGYIDQVMGRTCTKGYG</sequence>
<comment type="caution">
    <text evidence="2">The sequence shown here is derived from an EMBL/GenBank/DDBJ whole genome shotgun (WGS) entry which is preliminary data.</text>
</comment>